<reference evidence="2" key="1">
    <citation type="submission" date="2020-04" db="EMBL/GenBank/DDBJ databases">
        <title>Description of Shewanella salipaludis sp. nov., isolated from a salt marsh.</title>
        <authorList>
            <person name="Park S."/>
            <person name="Yoon J.-H."/>
        </authorList>
    </citation>
    <scope>NUCLEOTIDE SEQUENCE</scope>
    <source>
        <strain evidence="2">SHSM-M6</strain>
    </source>
</reference>
<dbReference type="GO" id="GO:0003723">
    <property type="term" value="F:RNA binding"/>
    <property type="evidence" value="ECO:0007669"/>
    <property type="project" value="InterPro"/>
</dbReference>
<feature type="domain" description="Pseudouridine synthase RsuA/RluA-like" evidence="1">
    <location>
        <begin position="95"/>
        <end position="252"/>
    </location>
</feature>
<dbReference type="InterPro" id="IPR050188">
    <property type="entry name" value="RluA_PseudoU_synthase"/>
</dbReference>
<evidence type="ECO:0000313" key="3">
    <source>
        <dbReference type="Proteomes" id="UP000737113"/>
    </source>
</evidence>
<dbReference type="GO" id="GO:0140098">
    <property type="term" value="F:catalytic activity, acting on RNA"/>
    <property type="evidence" value="ECO:0007669"/>
    <property type="project" value="UniProtKB-ARBA"/>
</dbReference>
<gene>
    <name evidence="2" type="ORF">HC757_12005</name>
</gene>
<dbReference type="PANTHER" id="PTHR21600:SF84">
    <property type="entry name" value="PSEUDOURIDINE SYNTHASE RSUA_RLUA-LIKE DOMAIN-CONTAINING PROTEIN"/>
    <property type="match status" value="1"/>
</dbReference>
<evidence type="ECO:0000313" key="2">
    <source>
        <dbReference type="EMBL" id="NMH65883.1"/>
    </source>
</evidence>
<dbReference type="GO" id="GO:0000455">
    <property type="term" value="P:enzyme-directed rRNA pseudouridine synthesis"/>
    <property type="evidence" value="ECO:0007669"/>
    <property type="project" value="TreeGrafter"/>
</dbReference>
<name>A0A972FTE6_9GAMM</name>
<dbReference type="Proteomes" id="UP000737113">
    <property type="component" value="Unassembled WGS sequence"/>
</dbReference>
<evidence type="ECO:0000259" key="1">
    <source>
        <dbReference type="Pfam" id="PF00849"/>
    </source>
</evidence>
<dbReference type="EMBL" id="JAAXYH010000008">
    <property type="protein sequence ID" value="NMH65883.1"/>
    <property type="molecule type" value="Genomic_DNA"/>
</dbReference>
<keyword evidence="3" id="KW-1185">Reference proteome</keyword>
<dbReference type="RefSeq" id="WP_169564616.1">
    <property type="nucleotide sequence ID" value="NZ_JAAXYH010000008.1"/>
</dbReference>
<comment type="caution">
    <text evidence="2">The sequence shown here is derived from an EMBL/GenBank/DDBJ whole genome shotgun (WGS) entry which is preliminary data.</text>
</comment>
<dbReference type="PROSITE" id="PS01129">
    <property type="entry name" value="PSI_RLU"/>
    <property type="match status" value="1"/>
</dbReference>
<dbReference type="GO" id="GO:0009982">
    <property type="term" value="F:pseudouridine synthase activity"/>
    <property type="evidence" value="ECO:0007669"/>
    <property type="project" value="InterPro"/>
</dbReference>
<organism evidence="2 3">
    <name type="scientific">Shewanella salipaludis</name>
    <dbReference type="NCBI Taxonomy" id="2723052"/>
    <lineage>
        <taxon>Bacteria</taxon>
        <taxon>Pseudomonadati</taxon>
        <taxon>Pseudomonadota</taxon>
        <taxon>Gammaproteobacteria</taxon>
        <taxon>Alteromonadales</taxon>
        <taxon>Shewanellaceae</taxon>
        <taxon>Shewanella</taxon>
    </lineage>
</organism>
<protein>
    <submittedName>
        <fullName evidence="2">Pseudouridine synthase</fullName>
    </submittedName>
</protein>
<accession>A0A972FTE6</accession>
<dbReference type="PANTHER" id="PTHR21600">
    <property type="entry name" value="MITOCHONDRIAL RNA PSEUDOURIDINE SYNTHASE"/>
    <property type="match status" value="1"/>
</dbReference>
<sequence length="305" mass="34568">MTASARAAQPSYVVLPREIDPDSTVLQFLVQHFNRIDAATWRTRVLEGKVHWLDGSLITQETPCRPMARVYYYREVPVEAKIPFEERILHQDEHAILVYKPHFLPVTPSGNFVNECLVHRLRLKTGISTIVPAHRLDRETAGIILMTVTPETRHLYHALFVDKQIRKEYQALARLTPALQAQLAAGELQLPVHWTVKNRLQKGLPSFTMRVTEGEANSHSEISLVAVKGDLGLFELSPITGKTHQLRVHMQSLGMPLLNDRFYPQLQPKGPDDFAKPLQLLARRLSFIDPVSGRSRDLACEGLTL</sequence>
<dbReference type="Gene3D" id="3.30.2350.10">
    <property type="entry name" value="Pseudouridine synthase"/>
    <property type="match status" value="1"/>
</dbReference>
<proteinExistence type="predicted"/>
<dbReference type="SUPFAM" id="SSF55120">
    <property type="entry name" value="Pseudouridine synthase"/>
    <property type="match status" value="1"/>
</dbReference>
<dbReference type="InterPro" id="IPR006224">
    <property type="entry name" value="PsdUridine_synth_RluA-like_CS"/>
</dbReference>
<dbReference type="AlphaFoldDB" id="A0A972FTE6"/>
<dbReference type="InterPro" id="IPR020103">
    <property type="entry name" value="PsdUridine_synth_cat_dom_sf"/>
</dbReference>
<dbReference type="Pfam" id="PF00849">
    <property type="entry name" value="PseudoU_synth_2"/>
    <property type="match status" value="1"/>
</dbReference>
<dbReference type="InterPro" id="IPR006145">
    <property type="entry name" value="PsdUridine_synth_RsuA/RluA"/>
</dbReference>